<name>A0A1I5A660_9HYPH</name>
<keyword evidence="3" id="KW-1185">Reference proteome</keyword>
<dbReference type="InterPro" id="IPR051015">
    <property type="entry name" value="EvgA-like"/>
</dbReference>
<dbReference type="STRING" id="655353.SAMN04488056_101366"/>
<dbReference type="SUPFAM" id="SSF52172">
    <property type="entry name" value="CheY-like"/>
    <property type="match status" value="1"/>
</dbReference>
<evidence type="ECO:0000313" key="3">
    <source>
        <dbReference type="Proteomes" id="UP000199236"/>
    </source>
</evidence>
<dbReference type="GO" id="GO:0003677">
    <property type="term" value="F:DNA binding"/>
    <property type="evidence" value="ECO:0007669"/>
    <property type="project" value="UniProtKB-KW"/>
</dbReference>
<dbReference type="SMART" id="SM00421">
    <property type="entry name" value="HTH_LUXR"/>
    <property type="match status" value="1"/>
</dbReference>
<protein>
    <submittedName>
        <fullName evidence="2">DNA-binding response regulator, NarL/FixJ family, contains REC and HTH domains</fullName>
    </submittedName>
</protein>
<dbReference type="CDD" id="cd06170">
    <property type="entry name" value="LuxR_C_like"/>
    <property type="match status" value="1"/>
</dbReference>
<dbReference type="GO" id="GO:0006355">
    <property type="term" value="P:regulation of DNA-templated transcription"/>
    <property type="evidence" value="ECO:0007669"/>
    <property type="project" value="InterPro"/>
</dbReference>
<dbReference type="RefSeq" id="WP_090068246.1">
    <property type="nucleotide sequence ID" value="NZ_FOVR01000001.1"/>
</dbReference>
<dbReference type="PRINTS" id="PR00038">
    <property type="entry name" value="HTHLUXR"/>
</dbReference>
<dbReference type="EMBL" id="FOVR01000001">
    <property type="protein sequence ID" value="SFN57934.1"/>
    <property type="molecule type" value="Genomic_DNA"/>
</dbReference>
<dbReference type="SUPFAM" id="SSF46894">
    <property type="entry name" value="C-terminal effector domain of the bipartite response regulators"/>
    <property type="match status" value="1"/>
</dbReference>
<gene>
    <name evidence="2" type="ORF">SAMN04488056_101366</name>
</gene>
<evidence type="ECO:0000313" key="2">
    <source>
        <dbReference type="EMBL" id="SFN57934.1"/>
    </source>
</evidence>
<dbReference type="Pfam" id="PF00196">
    <property type="entry name" value="GerE"/>
    <property type="match status" value="1"/>
</dbReference>
<dbReference type="AlphaFoldDB" id="A0A1I5A660"/>
<reference evidence="2 3" key="1">
    <citation type="submission" date="2016-10" db="EMBL/GenBank/DDBJ databases">
        <authorList>
            <person name="de Groot N.N."/>
        </authorList>
    </citation>
    <scope>NUCLEOTIDE SEQUENCE [LARGE SCALE GENOMIC DNA]</scope>
    <source>
        <strain evidence="2 3">CGMCC 1.9157</strain>
    </source>
</reference>
<dbReference type="InterPro" id="IPR000792">
    <property type="entry name" value="Tscrpt_reg_LuxR_C"/>
</dbReference>
<dbReference type="PANTHER" id="PTHR45566">
    <property type="entry name" value="HTH-TYPE TRANSCRIPTIONAL REGULATOR YHJB-RELATED"/>
    <property type="match status" value="1"/>
</dbReference>
<proteinExistence type="predicted"/>
<accession>A0A1I5A660</accession>
<sequence>MLLLDDIGGEVRRGLGHSAEQGSVTYRTVVLAEPHPIFTECLLNMLGIKREYTPVLDCAGLEQLLSAAPDREDTLLVLNLDATSSRGSAALNDVRKAYKHARLVLICDHTDDGLAHYALGNGADWVIYKTASVSELRSISKRIKSGISDEYIVAESEEVLERSGLYSKLANLTPKQMTILRYLRDGLLNKQIAYELGLTEATVKHHISLILKKLNCYRRTQAVAIANRMM</sequence>
<dbReference type="OrthoDB" id="9814495at2"/>
<keyword evidence="2" id="KW-0238">DNA-binding</keyword>
<evidence type="ECO:0000259" key="1">
    <source>
        <dbReference type="PROSITE" id="PS50043"/>
    </source>
</evidence>
<dbReference type="Proteomes" id="UP000199236">
    <property type="component" value="Unassembled WGS sequence"/>
</dbReference>
<dbReference type="Gene3D" id="3.40.50.2300">
    <property type="match status" value="1"/>
</dbReference>
<dbReference type="InterPro" id="IPR011006">
    <property type="entry name" value="CheY-like_superfamily"/>
</dbReference>
<feature type="domain" description="HTH luxR-type" evidence="1">
    <location>
        <begin position="165"/>
        <end position="230"/>
    </location>
</feature>
<dbReference type="InterPro" id="IPR016032">
    <property type="entry name" value="Sig_transdc_resp-reg_C-effctor"/>
</dbReference>
<dbReference type="PANTHER" id="PTHR45566:SF1">
    <property type="entry name" value="HTH-TYPE TRANSCRIPTIONAL REGULATOR YHJB-RELATED"/>
    <property type="match status" value="1"/>
</dbReference>
<dbReference type="PROSITE" id="PS50043">
    <property type="entry name" value="HTH_LUXR_2"/>
    <property type="match status" value="1"/>
</dbReference>
<organism evidence="2 3">
    <name type="scientific">Cohaesibacter marisflavi</name>
    <dbReference type="NCBI Taxonomy" id="655353"/>
    <lineage>
        <taxon>Bacteria</taxon>
        <taxon>Pseudomonadati</taxon>
        <taxon>Pseudomonadota</taxon>
        <taxon>Alphaproteobacteria</taxon>
        <taxon>Hyphomicrobiales</taxon>
        <taxon>Cohaesibacteraceae</taxon>
    </lineage>
</organism>